<dbReference type="Proteomes" id="UP000887159">
    <property type="component" value="Unassembled WGS sequence"/>
</dbReference>
<dbReference type="EMBL" id="BMAU01021070">
    <property type="protein sequence ID" value="GFX89354.1"/>
    <property type="molecule type" value="Genomic_DNA"/>
</dbReference>
<proteinExistence type="predicted"/>
<name>A0A8X6V157_TRICX</name>
<keyword evidence="2" id="KW-1185">Reference proteome</keyword>
<accession>A0A8X6V157</accession>
<sequence>MATRTDPKHCACASATRESVSDYLMTRVVDFVCSASERGVEIWIQRLPLDERDQAFCAPSVRTVWRFGESDFLWTREIVFLAPPVSVI</sequence>
<gene>
    <name evidence="1" type="ORF">TNCV_2201961</name>
</gene>
<evidence type="ECO:0000313" key="2">
    <source>
        <dbReference type="Proteomes" id="UP000887159"/>
    </source>
</evidence>
<dbReference type="AlphaFoldDB" id="A0A8X6V157"/>
<comment type="caution">
    <text evidence="1">The sequence shown here is derived from an EMBL/GenBank/DDBJ whole genome shotgun (WGS) entry which is preliminary data.</text>
</comment>
<organism evidence="1 2">
    <name type="scientific">Trichonephila clavipes</name>
    <name type="common">Golden silk orbweaver</name>
    <name type="synonym">Nephila clavipes</name>
    <dbReference type="NCBI Taxonomy" id="2585209"/>
    <lineage>
        <taxon>Eukaryota</taxon>
        <taxon>Metazoa</taxon>
        <taxon>Ecdysozoa</taxon>
        <taxon>Arthropoda</taxon>
        <taxon>Chelicerata</taxon>
        <taxon>Arachnida</taxon>
        <taxon>Araneae</taxon>
        <taxon>Araneomorphae</taxon>
        <taxon>Entelegynae</taxon>
        <taxon>Araneoidea</taxon>
        <taxon>Nephilidae</taxon>
        <taxon>Trichonephila</taxon>
    </lineage>
</organism>
<evidence type="ECO:0000313" key="1">
    <source>
        <dbReference type="EMBL" id="GFX89354.1"/>
    </source>
</evidence>
<reference evidence="1" key="1">
    <citation type="submission" date="2020-08" db="EMBL/GenBank/DDBJ databases">
        <title>Multicomponent nature underlies the extraordinary mechanical properties of spider dragline silk.</title>
        <authorList>
            <person name="Kono N."/>
            <person name="Nakamura H."/>
            <person name="Mori M."/>
            <person name="Yoshida Y."/>
            <person name="Ohtoshi R."/>
            <person name="Malay A.D."/>
            <person name="Moran D.A.P."/>
            <person name="Tomita M."/>
            <person name="Numata K."/>
            <person name="Arakawa K."/>
        </authorList>
    </citation>
    <scope>NUCLEOTIDE SEQUENCE</scope>
</reference>
<protein>
    <submittedName>
        <fullName evidence="1">Uncharacterized protein</fullName>
    </submittedName>
</protein>